<evidence type="ECO:0000313" key="2">
    <source>
        <dbReference type="Proteomes" id="UP000477750"/>
    </source>
</evidence>
<evidence type="ECO:0000313" key="1">
    <source>
        <dbReference type="EMBL" id="MQM24623.1"/>
    </source>
</evidence>
<dbReference type="EMBL" id="WIAO01000003">
    <property type="protein sequence ID" value="MQM24623.1"/>
    <property type="molecule type" value="Genomic_DNA"/>
</dbReference>
<sequence>MNLYDVVELAIDLPEKGLREGMIGTIVDVYDDPQAFEVEFDDEDGVEIALLALKPEQLRSKR</sequence>
<reference evidence="1 2" key="1">
    <citation type="submission" date="2019-10" db="EMBL/GenBank/DDBJ databases">
        <title>Glycomyces albidus sp. nov., a novel actinomycete isolated from rhizosphere soil of wheat (Triticum aestivum L.).</title>
        <authorList>
            <person name="Qian L."/>
        </authorList>
    </citation>
    <scope>NUCLEOTIDE SEQUENCE [LARGE SCALE GENOMIC DNA]</scope>
    <source>
        <strain evidence="1 2">NEAU-7082</strain>
    </source>
</reference>
<dbReference type="InterPro" id="IPR032568">
    <property type="entry name" value="DUF4926"/>
</dbReference>
<dbReference type="RefSeq" id="WP_153023823.1">
    <property type="nucleotide sequence ID" value="NZ_WIAO01000003.1"/>
</dbReference>
<keyword evidence="2" id="KW-1185">Reference proteome</keyword>
<comment type="caution">
    <text evidence="1">The sequence shown here is derived from an EMBL/GenBank/DDBJ whole genome shotgun (WGS) entry which is preliminary data.</text>
</comment>
<dbReference type="AlphaFoldDB" id="A0A6L5G4P7"/>
<accession>A0A6L5G4P7</accession>
<gene>
    <name evidence="1" type="ORF">GFD30_03370</name>
</gene>
<dbReference type="Proteomes" id="UP000477750">
    <property type="component" value="Unassembled WGS sequence"/>
</dbReference>
<protein>
    <submittedName>
        <fullName evidence="1">DUF4926 domain-containing protein</fullName>
    </submittedName>
</protein>
<name>A0A6L5G4P7_9ACTN</name>
<proteinExistence type="predicted"/>
<dbReference type="Pfam" id="PF16277">
    <property type="entry name" value="DUF4926"/>
    <property type="match status" value="1"/>
</dbReference>
<organism evidence="1 2">
    <name type="scientific">Glycomyces albidus</name>
    <dbReference type="NCBI Taxonomy" id="2656774"/>
    <lineage>
        <taxon>Bacteria</taxon>
        <taxon>Bacillati</taxon>
        <taxon>Actinomycetota</taxon>
        <taxon>Actinomycetes</taxon>
        <taxon>Glycomycetales</taxon>
        <taxon>Glycomycetaceae</taxon>
        <taxon>Glycomyces</taxon>
    </lineage>
</organism>